<dbReference type="InterPro" id="IPR004140">
    <property type="entry name" value="Exo70"/>
</dbReference>
<protein>
    <submittedName>
        <fullName evidence="2">Uncharacterized protein</fullName>
    </submittedName>
</protein>
<name>A0A0L9UX64_PHAAN</name>
<accession>A0A0L9UX64</accession>
<dbReference type="PANTHER" id="PTHR12542:SF180">
    <property type="entry name" value="EXOCYST SUBUNIT EXO70 FAMILY PROTEIN"/>
    <property type="match status" value="1"/>
</dbReference>
<sequence length="264" mass="30114">MVCSEVDKYLKAVSDSKEEPKHAVNLVMDVFPLRTRTRLKETVKLMVDAGLGEECNDIYSKWRREFLEECLRVLGLQFQTPNTEDVHMWLKTCKAVGKILFRIESRLCDYLFSGLSVADVSFKKDSYFEVMSDSKKVPQPDVNLVMDSLPPGIRTHLEETKKLMSLMKDVSLKSLVKETPLKSLMKEVLLKSDEANLVEEIHEGSLVKEIHEGSLSEEIHEGSLVEEIHVGSLVEESHEGSLESNEGIHVEEFHKESHVKESRE</sequence>
<dbReference type="PANTHER" id="PTHR12542">
    <property type="entry name" value="EXOCYST COMPLEX PROTEIN EXO70"/>
    <property type="match status" value="1"/>
</dbReference>
<dbReference type="GO" id="GO:0006887">
    <property type="term" value="P:exocytosis"/>
    <property type="evidence" value="ECO:0007669"/>
    <property type="project" value="InterPro"/>
</dbReference>
<dbReference type="Gramene" id="KOM47321">
    <property type="protein sequence ID" value="KOM47321"/>
    <property type="gene ID" value="LR48_Vigan07g102500"/>
</dbReference>
<dbReference type="GO" id="GO:0000145">
    <property type="term" value="C:exocyst"/>
    <property type="evidence" value="ECO:0007669"/>
    <property type="project" value="InterPro"/>
</dbReference>
<evidence type="ECO:0000256" key="1">
    <source>
        <dbReference type="SAM" id="MobiDB-lite"/>
    </source>
</evidence>
<dbReference type="EMBL" id="CM003377">
    <property type="protein sequence ID" value="KOM47321.1"/>
    <property type="molecule type" value="Genomic_DNA"/>
</dbReference>
<evidence type="ECO:0000313" key="3">
    <source>
        <dbReference type="Proteomes" id="UP000053144"/>
    </source>
</evidence>
<proteinExistence type="predicted"/>
<feature type="region of interest" description="Disordered" evidence="1">
    <location>
        <begin position="238"/>
        <end position="264"/>
    </location>
</feature>
<dbReference type="InterPro" id="IPR016159">
    <property type="entry name" value="Cullin_repeat-like_dom_sf"/>
</dbReference>
<dbReference type="Gene3D" id="1.20.1280.170">
    <property type="entry name" value="Exocyst complex component Exo70"/>
    <property type="match status" value="1"/>
</dbReference>
<gene>
    <name evidence="2" type="ORF">LR48_Vigan07g102500</name>
</gene>
<dbReference type="AlphaFoldDB" id="A0A0L9UX64"/>
<reference evidence="3" key="1">
    <citation type="journal article" date="2015" name="Proc. Natl. Acad. Sci. U.S.A.">
        <title>Genome sequencing of adzuki bean (Vigna angularis) provides insight into high starch and low fat accumulation and domestication.</title>
        <authorList>
            <person name="Yang K."/>
            <person name="Tian Z."/>
            <person name="Chen C."/>
            <person name="Luo L."/>
            <person name="Zhao B."/>
            <person name="Wang Z."/>
            <person name="Yu L."/>
            <person name="Li Y."/>
            <person name="Sun Y."/>
            <person name="Li W."/>
            <person name="Chen Y."/>
            <person name="Li Y."/>
            <person name="Zhang Y."/>
            <person name="Ai D."/>
            <person name="Zhao J."/>
            <person name="Shang C."/>
            <person name="Ma Y."/>
            <person name="Wu B."/>
            <person name="Wang M."/>
            <person name="Gao L."/>
            <person name="Sun D."/>
            <person name="Zhang P."/>
            <person name="Guo F."/>
            <person name="Wang W."/>
            <person name="Li Y."/>
            <person name="Wang J."/>
            <person name="Varshney R.K."/>
            <person name="Wang J."/>
            <person name="Ling H.Q."/>
            <person name="Wan P."/>
        </authorList>
    </citation>
    <scope>NUCLEOTIDE SEQUENCE</scope>
    <source>
        <strain evidence="3">cv. Jingnong 6</strain>
    </source>
</reference>
<dbReference type="SUPFAM" id="SSF74788">
    <property type="entry name" value="Cullin repeat-like"/>
    <property type="match status" value="1"/>
</dbReference>
<evidence type="ECO:0000313" key="2">
    <source>
        <dbReference type="EMBL" id="KOM47321.1"/>
    </source>
</evidence>
<organism evidence="2 3">
    <name type="scientific">Phaseolus angularis</name>
    <name type="common">Azuki bean</name>
    <name type="synonym">Vigna angularis</name>
    <dbReference type="NCBI Taxonomy" id="3914"/>
    <lineage>
        <taxon>Eukaryota</taxon>
        <taxon>Viridiplantae</taxon>
        <taxon>Streptophyta</taxon>
        <taxon>Embryophyta</taxon>
        <taxon>Tracheophyta</taxon>
        <taxon>Spermatophyta</taxon>
        <taxon>Magnoliopsida</taxon>
        <taxon>eudicotyledons</taxon>
        <taxon>Gunneridae</taxon>
        <taxon>Pentapetalae</taxon>
        <taxon>rosids</taxon>
        <taxon>fabids</taxon>
        <taxon>Fabales</taxon>
        <taxon>Fabaceae</taxon>
        <taxon>Papilionoideae</taxon>
        <taxon>50 kb inversion clade</taxon>
        <taxon>NPAAA clade</taxon>
        <taxon>indigoferoid/millettioid clade</taxon>
        <taxon>Phaseoleae</taxon>
        <taxon>Vigna</taxon>
    </lineage>
</organism>
<dbReference type="STRING" id="3914.A0A0L9UX64"/>
<dbReference type="Proteomes" id="UP000053144">
    <property type="component" value="Chromosome 7"/>
</dbReference>